<dbReference type="GO" id="GO:0005521">
    <property type="term" value="F:lamin binding"/>
    <property type="evidence" value="ECO:0007669"/>
    <property type="project" value="TreeGrafter"/>
</dbReference>
<comment type="similarity">
    <text evidence="2">Belongs to the TMEM201 family.</text>
</comment>
<keyword evidence="6" id="KW-0539">Nucleus</keyword>
<feature type="domain" description="Ima1 N-terminal" evidence="9">
    <location>
        <begin position="47"/>
        <end position="172"/>
    </location>
</feature>
<dbReference type="RefSeq" id="XP_054857024.1">
    <property type="nucleotide sequence ID" value="XM_055001049.1"/>
</dbReference>
<comment type="subcellular location">
    <subcellularLocation>
        <location evidence="1">Nucleus inner membrane</location>
        <topology evidence="1">Multi-pass membrane protein</topology>
    </subcellularLocation>
</comment>
<evidence type="ECO:0000256" key="4">
    <source>
        <dbReference type="ARBA" id="ARBA00022989"/>
    </source>
</evidence>
<dbReference type="GO" id="GO:0051015">
    <property type="term" value="F:actin filament binding"/>
    <property type="evidence" value="ECO:0007669"/>
    <property type="project" value="TreeGrafter"/>
</dbReference>
<keyword evidence="4 8" id="KW-1133">Transmembrane helix</keyword>
<evidence type="ECO:0000313" key="11">
    <source>
        <dbReference type="Proteomes" id="UP001190640"/>
    </source>
</evidence>
<feature type="transmembrane region" description="Helical" evidence="8">
    <location>
        <begin position="307"/>
        <end position="325"/>
    </location>
</feature>
<gene>
    <name evidence="12" type="primary">TMEM201</name>
</gene>
<evidence type="ECO:0000256" key="5">
    <source>
        <dbReference type="ARBA" id="ARBA00023136"/>
    </source>
</evidence>
<sequence>MEGVGALLASCPTAGLAGGLGVTVCAAAGGVLLYKMVRRKNPTHTTVNCWFCNQDTVVPYGNRNCWDCPNCEQYNGFQENGDYNKPIPAQYMEHLNHVVSGAGAYYDPTKPQQWVSSQVLLCRKCNNHQTLKIKQLASFMPREEGKYDEEIEVYRHHLEQTYKLCRPCQAAVEYYIKHQNRQLRALLLRHHFSDRKMDTSYMQSFYAAAATAASTTTPIHVLALRFLAFLSCAILIAMATYGSGNPFSPEPASPPASLPVKNGTEPAAPGNGTVLELLGWREIIHLMPEQLLGALSAAWTYGKNHQMAMVALGLLMCILAMLLAGRIRLRRIDAFASVLWLLVMAFHLVEKYLQSDTPSWLDTAKFGTTSLCCLVGFAAAVATRKSTGQRRTRSRRYLSGDPVAAFPNSAGMGFPYPPAAPSVFIPTPPSILQLNQQFFHSPRRTSSSSLPGRLNRALSLGTIPSLARTDSGYLFSGSRPPSQTSHSKESPVSEYFSLLSGSCVPSPVPSPAPSVAGSVTSSSGSLRYRRPLISPARLNLKGQRLMLFPSQSQAPHAEDHVHSENSVFASDPPAFPKRSRGDRGMHDMRAVIDAGSICSDRSIKKQDDSSHSSSCVVDTTTKGEELTGWRGECWSLWELDCPRSACCESNRECHLHIGLPLPKFPLSHVAEGELSSSSPMLCCSHREILSQEGLDPPTSLCHQPRIQAASSSAFSCLPATAAVAEEPGLLISSAAEQAAKEIASSIGGASGYHTLCTELVCGSRLKETMGRGRPK</sequence>
<dbReference type="GeneID" id="129344425"/>
<dbReference type="InterPro" id="IPR040041">
    <property type="entry name" value="TMEM201"/>
</dbReference>
<feature type="transmembrane region" description="Helical" evidence="8">
    <location>
        <begin position="222"/>
        <end position="241"/>
    </location>
</feature>
<dbReference type="GO" id="GO:0005637">
    <property type="term" value="C:nuclear inner membrane"/>
    <property type="evidence" value="ECO:0007669"/>
    <property type="project" value="UniProtKB-SubCell"/>
</dbReference>
<dbReference type="InterPro" id="IPR018617">
    <property type="entry name" value="Ima1_N"/>
</dbReference>
<feature type="region of interest" description="Disordered" evidence="7">
    <location>
        <begin position="563"/>
        <end position="583"/>
    </location>
</feature>
<evidence type="ECO:0000256" key="3">
    <source>
        <dbReference type="ARBA" id="ARBA00022692"/>
    </source>
</evidence>
<evidence type="ECO:0000313" key="12">
    <source>
        <dbReference type="RefSeq" id="XP_054857024.1"/>
    </source>
</evidence>
<feature type="transmembrane region" description="Helical" evidence="8">
    <location>
        <begin position="364"/>
        <end position="383"/>
    </location>
</feature>
<feature type="transmembrane region" description="Helical" evidence="8">
    <location>
        <begin position="332"/>
        <end position="349"/>
    </location>
</feature>
<name>A0AA97KK88_EUBMA</name>
<evidence type="ECO:0000259" key="10">
    <source>
        <dbReference type="Pfam" id="PF10476"/>
    </source>
</evidence>
<organism evidence="11 12">
    <name type="scientific">Eublepharis macularius</name>
    <name type="common">Leopard gecko</name>
    <name type="synonym">Cyrtodactylus macularius</name>
    <dbReference type="NCBI Taxonomy" id="481883"/>
    <lineage>
        <taxon>Eukaryota</taxon>
        <taxon>Metazoa</taxon>
        <taxon>Chordata</taxon>
        <taxon>Craniata</taxon>
        <taxon>Vertebrata</taxon>
        <taxon>Euteleostomi</taxon>
        <taxon>Lepidosauria</taxon>
        <taxon>Squamata</taxon>
        <taxon>Bifurcata</taxon>
        <taxon>Gekkota</taxon>
        <taxon>Eublepharidae</taxon>
        <taxon>Eublepharinae</taxon>
        <taxon>Eublepharis</taxon>
    </lineage>
</organism>
<feature type="transmembrane region" description="Helical" evidence="8">
    <location>
        <begin position="6"/>
        <end position="34"/>
    </location>
</feature>
<keyword evidence="5 8" id="KW-0472">Membrane</keyword>
<protein>
    <submittedName>
        <fullName evidence="12">Transmembrane protein 201 isoform X2</fullName>
    </submittedName>
</protein>
<proteinExistence type="inferred from homology"/>
<feature type="region of interest" description="Disordered" evidence="7">
    <location>
        <begin position="472"/>
        <end position="491"/>
    </location>
</feature>
<feature type="domain" description="Transmembrane protein 201 C-terminal" evidence="10">
    <location>
        <begin position="195"/>
        <end position="398"/>
    </location>
</feature>
<dbReference type="Proteomes" id="UP001190640">
    <property type="component" value="Chromosome 17"/>
</dbReference>
<dbReference type="AlphaFoldDB" id="A0AA97KK88"/>
<dbReference type="Pfam" id="PF10476">
    <property type="entry name" value="DUF2448"/>
    <property type="match status" value="1"/>
</dbReference>
<dbReference type="PANTHER" id="PTHR28646:SF1">
    <property type="entry name" value="TRANSMEMBRANE PROTEIN 201"/>
    <property type="match status" value="1"/>
</dbReference>
<evidence type="ECO:0000256" key="7">
    <source>
        <dbReference type="SAM" id="MobiDB-lite"/>
    </source>
</evidence>
<evidence type="ECO:0000256" key="8">
    <source>
        <dbReference type="SAM" id="Phobius"/>
    </source>
</evidence>
<dbReference type="GO" id="GO:0030473">
    <property type="term" value="P:nuclear migration along microtubule"/>
    <property type="evidence" value="ECO:0007669"/>
    <property type="project" value="TreeGrafter"/>
</dbReference>
<evidence type="ECO:0000259" key="9">
    <source>
        <dbReference type="Pfam" id="PF09779"/>
    </source>
</evidence>
<accession>A0AA97KK88</accession>
<dbReference type="CTD" id="199953"/>
<evidence type="ECO:0000256" key="6">
    <source>
        <dbReference type="ARBA" id="ARBA00023242"/>
    </source>
</evidence>
<dbReference type="Pfam" id="PF09779">
    <property type="entry name" value="Ima1_N"/>
    <property type="match status" value="1"/>
</dbReference>
<reference evidence="12" key="1">
    <citation type="submission" date="2025-08" db="UniProtKB">
        <authorList>
            <consortium name="RefSeq"/>
        </authorList>
    </citation>
    <scope>IDENTIFICATION</scope>
    <source>
        <tissue evidence="12">Blood</tissue>
    </source>
</reference>
<keyword evidence="11" id="KW-1185">Reference proteome</keyword>
<evidence type="ECO:0000256" key="1">
    <source>
        <dbReference type="ARBA" id="ARBA00004473"/>
    </source>
</evidence>
<keyword evidence="3 8" id="KW-0812">Transmembrane</keyword>
<dbReference type="PANTHER" id="PTHR28646">
    <property type="entry name" value="TRANSMEMBRANE PROTEIN 201"/>
    <property type="match status" value="1"/>
</dbReference>
<dbReference type="InterPro" id="IPR018861">
    <property type="entry name" value="TMEM201_C"/>
</dbReference>
<evidence type="ECO:0000256" key="2">
    <source>
        <dbReference type="ARBA" id="ARBA00007600"/>
    </source>
</evidence>